<dbReference type="SMART" id="SM00663">
    <property type="entry name" value="RPOLA_N"/>
    <property type="match status" value="1"/>
</dbReference>
<keyword evidence="11" id="KW-0539">Nucleus</keyword>
<dbReference type="Gene3D" id="3.30.1490.180">
    <property type="entry name" value="RNA polymerase ii"/>
    <property type="match status" value="1"/>
</dbReference>
<evidence type="ECO:0000313" key="17">
    <source>
        <dbReference type="EMBL" id="KPI86235.1"/>
    </source>
</evidence>
<dbReference type="Gene3D" id="6.10.250.2940">
    <property type="match status" value="1"/>
</dbReference>
<dbReference type="FunFam" id="1.10.274.100:FF:000008">
    <property type="entry name" value="DNA-directed RNA polymerase subunit"/>
    <property type="match status" value="1"/>
</dbReference>
<dbReference type="GO" id="GO:0005634">
    <property type="term" value="C:nucleus"/>
    <property type="evidence" value="ECO:0007669"/>
    <property type="project" value="UniProtKB-SubCell"/>
</dbReference>
<dbReference type="GO" id="GO:0000428">
    <property type="term" value="C:DNA-directed RNA polymerase complex"/>
    <property type="evidence" value="ECO:0007669"/>
    <property type="project" value="UniProtKB-KW"/>
</dbReference>
<evidence type="ECO:0000256" key="6">
    <source>
        <dbReference type="ARBA" id="ARBA00022695"/>
    </source>
</evidence>
<dbReference type="InterPro" id="IPR015700">
    <property type="entry name" value="RPC1"/>
</dbReference>
<keyword evidence="7" id="KW-0479">Metal-binding</keyword>
<evidence type="ECO:0000256" key="7">
    <source>
        <dbReference type="ARBA" id="ARBA00022723"/>
    </source>
</evidence>
<comment type="subcellular location">
    <subcellularLocation>
        <location evidence="1">Nucleus</location>
    </subcellularLocation>
</comment>
<dbReference type="PANTHER" id="PTHR48446">
    <property type="entry name" value="DNA-DIRECTED RNA POLYMERASE SUBUNIT BETA' N-TERMINAL SECTION"/>
    <property type="match status" value="1"/>
</dbReference>
<evidence type="ECO:0000256" key="1">
    <source>
        <dbReference type="ARBA" id="ARBA00004123"/>
    </source>
</evidence>
<dbReference type="InterPro" id="IPR042102">
    <property type="entry name" value="RNA_pol_Rpb1_3_sf"/>
</dbReference>
<dbReference type="GO" id="GO:0003677">
    <property type="term" value="F:DNA binding"/>
    <property type="evidence" value="ECO:0007669"/>
    <property type="project" value="InterPro"/>
</dbReference>
<evidence type="ECO:0000256" key="5">
    <source>
        <dbReference type="ARBA" id="ARBA00022679"/>
    </source>
</evidence>
<evidence type="ECO:0000256" key="8">
    <source>
        <dbReference type="ARBA" id="ARBA00022833"/>
    </source>
</evidence>
<reference evidence="17 18" key="1">
    <citation type="journal article" date="2015" name="PLoS Pathog.">
        <title>Leptomonas seymouri: Adaptations to the Dixenous Life Cycle Analyzed by Genome Sequencing, Transcriptome Profiling and Co-infection with Leishmania donovani.</title>
        <authorList>
            <person name="Kraeva N."/>
            <person name="Butenko A."/>
            <person name="Hlavacova J."/>
            <person name="Kostygov A."/>
            <person name="Myskova J."/>
            <person name="Grybchuk D."/>
            <person name="Lestinova T."/>
            <person name="Votypka J."/>
            <person name="Volf P."/>
            <person name="Opperdoes F."/>
            <person name="Flegontov P."/>
            <person name="Lukes J."/>
            <person name="Yurchenko V."/>
        </authorList>
    </citation>
    <scope>NUCLEOTIDE SEQUENCE [LARGE SCALE GENOMIC DNA]</scope>
    <source>
        <strain evidence="17 18">ATCC 30220</strain>
    </source>
</reference>
<dbReference type="CDD" id="cd02736">
    <property type="entry name" value="RNAP_III_Rpc1_C"/>
    <property type="match status" value="1"/>
</dbReference>
<keyword evidence="10 14" id="KW-0804">Transcription</keyword>
<dbReference type="FunFam" id="3.30.1490.180:FF:000005">
    <property type="entry name" value="DNA-directed RNA polymerase subunit"/>
    <property type="match status" value="1"/>
</dbReference>
<evidence type="ECO:0000256" key="13">
    <source>
        <dbReference type="ARBA" id="ARBA00058108"/>
    </source>
</evidence>
<keyword evidence="5 14" id="KW-0808">Transferase</keyword>
<comment type="caution">
    <text evidence="17">The sequence shown here is derived from an EMBL/GenBank/DDBJ whole genome shotgun (WGS) entry which is preliminary data.</text>
</comment>
<dbReference type="Pfam" id="PF04998">
    <property type="entry name" value="RNA_pol_Rpb1_5"/>
    <property type="match status" value="1"/>
</dbReference>
<evidence type="ECO:0000256" key="14">
    <source>
        <dbReference type="RuleBase" id="RU004279"/>
    </source>
</evidence>
<evidence type="ECO:0000256" key="11">
    <source>
        <dbReference type="ARBA" id="ARBA00023242"/>
    </source>
</evidence>
<feature type="domain" description="RNA polymerase N-terminal" evidence="16">
    <location>
        <begin position="251"/>
        <end position="552"/>
    </location>
</feature>
<dbReference type="InterPro" id="IPR007081">
    <property type="entry name" value="RNA_pol_Rpb1_5"/>
</dbReference>
<dbReference type="InterPro" id="IPR000722">
    <property type="entry name" value="RNA_pol_asu"/>
</dbReference>
<evidence type="ECO:0000256" key="3">
    <source>
        <dbReference type="ARBA" id="ARBA00011206"/>
    </source>
</evidence>
<keyword evidence="9" id="KW-0460">Magnesium</keyword>
<comment type="catalytic activity">
    <reaction evidence="12 14">
        <text>RNA(n) + a ribonucleoside 5'-triphosphate = RNA(n+1) + diphosphate</text>
        <dbReference type="Rhea" id="RHEA:21248"/>
        <dbReference type="Rhea" id="RHEA-COMP:14527"/>
        <dbReference type="Rhea" id="RHEA-COMP:17342"/>
        <dbReference type="ChEBI" id="CHEBI:33019"/>
        <dbReference type="ChEBI" id="CHEBI:61557"/>
        <dbReference type="ChEBI" id="CHEBI:140395"/>
        <dbReference type="EC" id="2.7.7.6"/>
    </reaction>
</comment>
<dbReference type="Pfam" id="PF00623">
    <property type="entry name" value="RNA_pol_Rpb1_2"/>
    <property type="match status" value="1"/>
</dbReference>
<dbReference type="Gene3D" id="2.40.40.20">
    <property type="match status" value="1"/>
</dbReference>
<dbReference type="CDD" id="cd02583">
    <property type="entry name" value="RNAP_III_RPC1_N"/>
    <property type="match status" value="1"/>
</dbReference>
<dbReference type="Pfam" id="PF05000">
    <property type="entry name" value="RNA_pol_Rpb1_4"/>
    <property type="match status" value="1"/>
</dbReference>
<comment type="similarity">
    <text evidence="2 14">Belongs to the RNA polymerase beta' chain family.</text>
</comment>
<dbReference type="Gene3D" id="4.10.860.120">
    <property type="entry name" value="RNA polymerase II, clamp domain"/>
    <property type="match status" value="1"/>
</dbReference>
<dbReference type="Pfam" id="PF04983">
    <property type="entry name" value="RNA_pol_Rpb1_3"/>
    <property type="match status" value="1"/>
</dbReference>
<proteinExistence type="inferred from homology"/>
<dbReference type="Gene3D" id="1.10.132.30">
    <property type="match status" value="1"/>
</dbReference>
<dbReference type="Gene3D" id="1.10.150.390">
    <property type="match status" value="1"/>
</dbReference>
<feature type="region of interest" description="Disordered" evidence="15">
    <location>
        <begin position="1072"/>
        <end position="1113"/>
    </location>
</feature>
<sequence length="1602" mass="176227">MALNAAAAAQFVQPLLDKPVEITSIKYGLLSDETIHRLSVLSCHRVIGNEKSFGVNDSRLGPCDRQTVCTTCGQRNTECTGHAGHIDLEAPVFHIGYFSTVIRVCRTICKRCSNVLLTQGERDHYLRRLRSTSLEPQQRTAIIKAIQEDAYKTRVCLACGGLNGTVRRVRPMRIVHERYLVELRRGEQAHEDRDAFFQEELRSAMLHNADVAAHKEHIHEFLHPQRVKELFEAIPLEQVPLLGLQPGSSPCSLLISTLLVPPVCVRPRGMSTTNHIREDDLTTQYNEILICSDMMNDGTSDASRSVETWELLQTRVARLLDAALPGFPSHLRTAECKSYAQRMKGKQGRFRGNLSGKRVDFSGRSVISPDPNLRIDELAVPLRVARVLTYPQRVFAGNIQLMRRLVRNGPHVHPGALTVYLSKERSRKSLRNARDREAIAARLSVGDVVERHVMNGDYILFNRQPSLHRISLMAHRARVLPFRTFRFNECCCAPYNADFDGDEMNIHVVQTEEARAEAKELMLTSQNIITAKNGEPIIACTQDFLTAAYLVTSRDALFDRASFTQMVSHWLGAETEYALPIPAILKPAELWTGKQLIELILRPSPETQLLLNLEAKTRFYSGSGTHDDPAEGYVAFLDSLFISGRLDKKLLGGGAKDGLFARLYALSGGEHTATCMTRIAQFTSRYLQNYGFSLGLGDVSPTPSLNKKKAAVLAESFDKCERMISLAKSGRLIPKPGMTVKQSLESMLNGELSQVRDACGSAAVQTLDAKSNAPLIMVNSGSKGSALNTAQMMACVGQQTVSGKRIMNAFQDRALPHFPRFAEDPASRGFVASSFYSGLSPTEFFFHGMAGREGIVDTAVKTAETGYVYRRLSKAMENLSVGYDASVRSVQGGIVQLRYGEDGMDPWLMEGAHGTPLNLDQEWLSNRAAYARFRKQVKKLLHAPLSGDAHAVRDSLLREYEALYAEWHEVSLLPAEVEGFVLRCMNGEEATLAACGRLLDAEGAIRHGGSVASRSVHGRASPPPPKGSTGLRFLQLFAQHGTAKLQEDFQSFFRKKKGELARLRERLQLPTDAHVGTQGSRAEATAAAETDRGMRNTKLRTSHSSEGAVTDNNKGSLETEMYAFAESLQTELFPLTKGMLLHFLTACARKLQRKLSEPGTPCGAIAAQSVGEPSTQMTLRTFHFAGVASMSITQGVPRLVEVINANKNIATPVITAPIKLEDDFTAMDLVNASRTQYQAARTVKGLMERVLLKEVTREMVEVVTPRQYYIQIFLDLNLIQRLLLPIDAAVVCQRLYAAAARPMSPLRHLSEGCVQVISRDCLIVTSYEKDAARVHFNIQHLLTLLPDLVVGGVPGVNRVMIADKGEKLLAEGAELLSVMSLPYVDGTHTTCNHVAVVERALGIEAARETIVKEITSILQAYSLNIDIRHIYLLADVMTSRGVVLGITRYGIHKMNNNVLTMASFERTTEHLYNAAMSEREDVNLSVSESIIIGKPIPLGTSSFNVLLDKGSIAPPGSNTGRMATPSAAEAAAGLSASAAAKRNAGKSDKKVEPTPKELYLRSSYAACAAARGASSFYHRAPRGSYSSRPLSAEGVFQLDLFA</sequence>
<evidence type="ECO:0000256" key="9">
    <source>
        <dbReference type="ARBA" id="ARBA00022842"/>
    </source>
</evidence>
<evidence type="ECO:0000256" key="4">
    <source>
        <dbReference type="ARBA" id="ARBA00022478"/>
    </source>
</evidence>
<dbReference type="InterPro" id="IPR044893">
    <property type="entry name" value="RNA_pol_Rpb1_clamp_domain"/>
</dbReference>
<feature type="compositionally biased region" description="Polar residues" evidence="15">
    <location>
        <begin position="1102"/>
        <end position="1113"/>
    </location>
</feature>
<evidence type="ECO:0000256" key="10">
    <source>
        <dbReference type="ARBA" id="ARBA00023163"/>
    </source>
</evidence>
<evidence type="ECO:0000256" key="12">
    <source>
        <dbReference type="ARBA" id="ARBA00048552"/>
    </source>
</evidence>
<dbReference type="OrthoDB" id="270392at2759"/>
<evidence type="ECO:0000313" key="18">
    <source>
        <dbReference type="Proteomes" id="UP000038009"/>
    </source>
</evidence>
<gene>
    <name evidence="17" type="ORF">ABL78_4708</name>
</gene>
<dbReference type="InterPro" id="IPR035697">
    <property type="entry name" value="RNAP_III_RPC1_N"/>
</dbReference>
<evidence type="ECO:0000259" key="16">
    <source>
        <dbReference type="SMART" id="SM00663"/>
    </source>
</evidence>
<dbReference type="Pfam" id="PF04997">
    <property type="entry name" value="RNA_pol_Rpb1_1"/>
    <property type="match status" value="1"/>
</dbReference>
<dbReference type="Gene3D" id="1.10.274.100">
    <property type="entry name" value="RNA polymerase Rpb1, domain 3"/>
    <property type="match status" value="1"/>
</dbReference>
<keyword evidence="18" id="KW-1185">Reference proteome</keyword>
<evidence type="ECO:0000256" key="2">
    <source>
        <dbReference type="ARBA" id="ARBA00006460"/>
    </source>
</evidence>
<keyword evidence="8" id="KW-0862">Zinc</keyword>
<dbReference type="InterPro" id="IPR006592">
    <property type="entry name" value="RNA_pol_N"/>
</dbReference>
<protein>
    <recommendedName>
        <fullName evidence="14">DNA-directed RNA polymerase subunit</fullName>
        <ecNumber evidence="14">2.7.7.6</ecNumber>
    </recommendedName>
</protein>
<dbReference type="InterPro" id="IPR007083">
    <property type="entry name" value="RNA_pol_Rpb1_4"/>
</dbReference>
<accession>A0A0N1PCV8</accession>
<dbReference type="GO" id="GO:0046872">
    <property type="term" value="F:metal ion binding"/>
    <property type="evidence" value="ECO:0007669"/>
    <property type="project" value="UniProtKB-KW"/>
</dbReference>
<dbReference type="Gene3D" id="6.20.50.80">
    <property type="match status" value="1"/>
</dbReference>
<dbReference type="FunFam" id="2.40.40.20:FF:000019">
    <property type="entry name" value="DNA-directed RNA polymerase II subunit RPB1"/>
    <property type="match status" value="1"/>
</dbReference>
<dbReference type="InterPro" id="IPR007080">
    <property type="entry name" value="RNA_pol_Rpb1_1"/>
</dbReference>
<dbReference type="EMBL" id="LJSK01000141">
    <property type="protein sequence ID" value="KPI86235.1"/>
    <property type="molecule type" value="Genomic_DNA"/>
</dbReference>
<comment type="function">
    <text evidence="13">DNA-dependent RNA polymerase catalyzes the transcription of DNA into RNA using the four ribonucleoside triphosphates as substrates. Largest and catalytic core component of RNA polymerase III which synthesizes small RNAs, such as 5S rRNA and tRNAs. Forms the polymerase active center together with the second largest subunit. A single-stranded DNA template strand of the promoter is positioned within the central active site cleft of Pol III. A bridging helix emanates from RPC1 and crosses the cleft near the catalytic site and is thought to promote translocation of Pol III by acting as a ratchet that moves the RNA-DNA hybrid through the active site by switching from straight to bent conformations at each step of nucleotide addition.</text>
</comment>
<dbReference type="EC" id="2.7.7.6" evidence="14"/>
<organism evidence="17 18">
    <name type="scientific">Leptomonas seymouri</name>
    <dbReference type="NCBI Taxonomy" id="5684"/>
    <lineage>
        <taxon>Eukaryota</taxon>
        <taxon>Discoba</taxon>
        <taxon>Euglenozoa</taxon>
        <taxon>Kinetoplastea</taxon>
        <taxon>Metakinetoplastina</taxon>
        <taxon>Trypanosomatida</taxon>
        <taxon>Trypanosomatidae</taxon>
        <taxon>Leishmaniinae</taxon>
        <taxon>Leptomonas</taxon>
    </lineage>
</organism>
<dbReference type="Proteomes" id="UP000038009">
    <property type="component" value="Unassembled WGS sequence"/>
</dbReference>
<dbReference type="VEuPathDB" id="TriTrypDB:Lsey_0141_0130"/>
<dbReference type="InterPro" id="IPR007066">
    <property type="entry name" value="RNA_pol_Rpb1_3"/>
</dbReference>
<dbReference type="SUPFAM" id="SSF64484">
    <property type="entry name" value="beta and beta-prime subunits of DNA dependent RNA-polymerase"/>
    <property type="match status" value="1"/>
</dbReference>
<dbReference type="GO" id="GO:0006351">
    <property type="term" value="P:DNA-templated transcription"/>
    <property type="evidence" value="ECO:0007669"/>
    <property type="project" value="InterPro"/>
</dbReference>
<keyword evidence="6 14" id="KW-0548">Nucleotidyltransferase</keyword>
<dbReference type="InterPro" id="IPR035698">
    <property type="entry name" value="RNAP_III_Rpc1_C"/>
</dbReference>
<keyword evidence="4 14" id="KW-0240">DNA-directed RNA polymerase</keyword>
<evidence type="ECO:0000256" key="15">
    <source>
        <dbReference type="SAM" id="MobiDB-lite"/>
    </source>
</evidence>
<comment type="subunit">
    <text evidence="3">Component of the RNA polymerase III (Pol III) complex consisting of 17 subunits.</text>
</comment>
<dbReference type="PANTHER" id="PTHR48446:SF1">
    <property type="entry name" value="DNA-DIRECTED RNA POLYMERASE SUBUNIT BETA' N-TERMINAL SECTION"/>
    <property type="match status" value="1"/>
</dbReference>
<name>A0A0N1PCV8_LEPSE</name>
<dbReference type="InterPro" id="IPR038120">
    <property type="entry name" value="Rpb1_funnel_sf"/>
</dbReference>
<dbReference type="GO" id="GO:0003899">
    <property type="term" value="F:DNA-directed RNA polymerase activity"/>
    <property type="evidence" value="ECO:0007669"/>
    <property type="project" value="UniProtKB-EC"/>
</dbReference>
<dbReference type="OMA" id="AVCPPYN"/>